<evidence type="ECO:0000313" key="5">
    <source>
        <dbReference type="Proteomes" id="UP000050509"/>
    </source>
</evidence>
<dbReference type="InterPro" id="IPR051734">
    <property type="entry name" value="VapB_TA_antitoxins"/>
</dbReference>
<dbReference type="InterPro" id="IPR047976">
    <property type="entry name" value="Anti_VapB2-like"/>
</dbReference>
<reference evidence="4 5" key="1">
    <citation type="submission" date="2015-09" db="EMBL/GenBank/DDBJ databases">
        <title>Draft genome sequence of Kouleothrix aurantiaca JCM 19913.</title>
        <authorList>
            <person name="Hemp J."/>
        </authorList>
    </citation>
    <scope>NUCLEOTIDE SEQUENCE [LARGE SCALE GENOMIC DNA]</scope>
    <source>
        <strain evidence="4 5">COM-B</strain>
    </source>
</reference>
<dbReference type="PROSITE" id="PS51740">
    <property type="entry name" value="SPOVT_ABRB"/>
    <property type="match status" value="1"/>
</dbReference>
<keyword evidence="2" id="KW-0238">DNA-binding</keyword>
<comment type="similarity">
    <text evidence="1">Belongs to the VapB family.</text>
</comment>
<name>A0A0P9CXC5_9CHLR</name>
<evidence type="ECO:0000259" key="3">
    <source>
        <dbReference type="PROSITE" id="PS51740"/>
    </source>
</evidence>
<comment type="caution">
    <text evidence="4">The sequence shown here is derived from an EMBL/GenBank/DDBJ whole genome shotgun (WGS) entry which is preliminary data.</text>
</comment>
<evidence type="ECO:0000256" key="1">
    <source>
        <dbReference type="ARBA" id="ARBA00007924"/>
    </source>
</evidence>
<protein>
    <submittedName>
        <fullName evidence="4">Virulence factor</fullName>
    </submittedName>
</protein>
<dbReference type="SUPFAM" id="SSF89447">
    <property type="entry name" value="AbrB/MazE/MraZ-like"/>
    <property type="match status" value="1"/>
</dbReference>
<proteinExistence type="inferred from homology"/>
<dbReference type="Proteomes" id="UP000050509">
    <property type="component" value="Unassembled WGS sequence"/>
</dbReference>
<dbReference type="EMBL" id="LJCR01001154">
    <property type="protein sequence ID" value="KPV50927.1"/>
    <property type="molecule type" value="Genomic_DNA"/>
</dbReference>
<accession>A0A0P9CXC5</accession>
<dbReference type="PATRIC" id="fig|186479.3.peg.694"/>
<dbReference type="PANTHER" id="PTHR37550">
    <property type="entry name" value="ANTITOXIN VAPB1"/>
    <property type="match status" value="1"/>
</dbReference>
<dbReference type="Gene3D" id="2.10.260.10">
    <property type="match status" value="1"/>
</dbReference>
<sequence>MDTAKIFQNGKSQAIRLPKEYRFRGTQVYVKRVGNAVVLIPEHDSWQTLLDSLELFSDDFMAERQQPAPQARDDLFE</sequence>
<feature type="domain" description="SpoVT-AbrB" evidence="3">
    <location>
        <begin position="4"/>
        <end position="44"/>
    </location>
</feature>
<dbReference type="AlphaFoldDB" id="A0A0P9CXC5"/>
<dbReference type="Pfam" id="PF04014">
    <property type="entry name" value="MazE_antitoxin"/>
    <property type="match status" value="1"/>
</dbReference>
<evidence type="ECO:0000313" key="4">
    <source>
        <dbReference type="EMBL" id="KPV50927.1"/>
    </source>
</evidence>
<dbReference type="NCBIfam" id="NF040493">
    <property type="entry name" value="TA_anti_VapB"/>
    <property type="match status" value="1"/>
</dbReference>
<organism evidence="4 5">
    <name type="scientific">Kouleothrix aurantiaca</name>
    <dbReference type="NCBI Taxonomy" id="186479"/>
    <lineage>
        <taxon>Bacteria</taxon>
        <taxon>Bacillati</taxon>
        <taxon>Chloroflexota</taxon>
        <taxon>Chloroflexia</taxon>
        <taxon>Chloroflexales</taxon>
        <taxon>Roseiflexineae</taxon>
        <taxon>Roseiflexaceae</taxon>
        <taxon>Kouleothrix</taxon>
    </lineage>
</organism>
<keyword evidence="5" id="KW-1185">Reference proteome</keyword>
<dbReference type="GO" id="GO:0003677">
    <property type="term" value="F:DNA binding"/>
    <property type="evidence" value="ECO:0007669"/>
    <property type="project" value="UniProtKB-UniRule"/>
</dbReference>
<dbReference type="InterPro" id="IPR007159">
    <property type="entry name" value="SpoVT-AbrB_dom"/>
</dbReference>
<dbReference type="InterPro" id="IPR037914">
    <property type="entry name" value="SpoVT-AbrB_sf"/>
</dbReference>
<gene>
    <name evidence="4" type="ORF">SE17_24135</name>
</gene>
<dbReference type="PANTHER" id="PTHR37550:SF3">
    <property type="entry name" value="ANTITOXIN VAPB1"/>
    <property type="match status" value="1"/>
</dbReference>
<evidence type="ECO:0000256" key="2">
    <source>
        <dbReference type="PROSITE-ProRule" id="PRU01076"/>
    </source>
</evidence>